<dbReference type="Pfam" id="PF02838">
    <property type="entry name" value="Glyco_hydro_20b"/>
    <property type="match status" value="1"/>
</dbReference>
<dbReference type="PANTHER" id="PTHR43678:SF1">
    <property type="entry name" value="BETA-N-ACETYLHEXOSAMINIDASE"/>
    <property type="match status" value="1"/>
</dbReference>
<name>A0A9P4KBE3_9PLEO</name>
<dbReference type="Gene3D" id="3.30.379.10">
    <property type="entry name" value="Chitobiase/beta-hexosaminidase domain 2-like"/>
    <property type="match status" value="1"/>
</dbReference>
<dbReference type="SUPFAM" id="SSF51445">
    <property type="entry name" value="(Trans)glycosidases"/>
    <property type="match status" value="1"/>
</dbReference>
<dbReference type="GO" id="GO:0005975">
    <property type="term" value="P:carbohydrate metabolic process"/>
    <property type="evidence" value="ECO:0007669"/>
    <property type="project" value="InterPro"/>
</dbReference>
<dbReference type="OrthoDB" id="428480at2759"/>
<dbReference type="GO" id="GO:0004563">
    <property type="term" value="F:beta-N-acetylhexosaminidase activity"/>
    <property type="evidence" value="ECO:0007669"/>
    <property type="project" value="UniProtKB-EC"/>
</dbReference>
<dbReference type="Proteomes" id="UP000800093">
    <property type="component" value="Unassembled WGS sequence"/>
</dbReference>
<comment type="catalytic activity">
    <reaction evidence="1">
        <text>Hydrolysis of terminal non-reducing N-acetyl-D-hexosamine residues in N-acetyl-beta-D-hexosaminides.</text>
        <dbReference type="EC" id="3.2.1.52"/>
    </reaction>
</comment>
<gene>
    <name evidence="9" type="ORF">CC78DRAFT_532236</name>
</gene>
<dbReference type="InterPro" id="IPR029018">
    <property type="entry name" value="Hex-like_dom2"/>
</dbReference>
<feature type="domain" description="Glycoside hydrolase family 20 catalytic" evidence="7">
    <location>
        <begin position="175"/>
        <end position="357"/>
    </location>
</feature>
<feature type="domain" description="Beta-hexosaminidase bacterial type N-terminal" evidence="8">
    <location>
        <begin position="37"/>
        <end position="152"/>
    </location>
</feature>
<dbReference type="Gene3D" id="3.20.20.80">
    <property type="entry name" value="Glycosidases"/>
    <property type="match status" value="1"/>
</dbReference>
<organism evidence="9 10">
    <name type="scientific">Lojkania enalia</name>
    <dbReference type="NCBI Taxonomy" id="147567"/>
    <lineage>
        <taxon>Eukaryota</taxon>
        <taxon>Fungi</taxon>
        <taxon>Dikarya</taxon>
        <taxon>Ascomycota</taxon>
        <taxon>Pezizomycotina</taxon>
        <taxon>Dothideomycetes</taxon>
        <taxon>Pleosporomycetidae</taxon>
        <taxon>Pleosporales</taxon>
        <taxon>Pleosporales incertae sedis</taxon>
        <taxon>Lojkania</taxon>
    </lineage>
</organism>
<dbReference type="InterPro" id="IPR015882">
    <property type="entry name" value="HEX_bac_N"/>
</dbReference>
<evidence type="ECO:0000256" key="1">
    <source>
        <dbReference type="ARBA" id="ARBA00001231"/>
    </source>
</evidence>
<dbReference type="InterPro" id="IPR015883">
    <property type="entry name" value="Glyco_hydro_20_cat"/>
</dbReference>
<comment type="caution">
    <text evidence="9">The sequence shown here is derived from an EMBL/GenBank/DDBJ whole genome shotgun (WGS) entry which is preliminary data.</text>
</comment>
<evidence type="ECO:0000256" key="3">
    <source>
        <dbReference type="ARBA" id="ARBA00012663"/>
    </source>
</evidence>
<dbReference type="EMBL" id="ML986604">
    <property type="protein sequence ID" value="KAF2265553.1"/>
    <property type="molecule type" value="Genomic_DNA"/>
</dbReference>
<dbReference type="CDD" id="cd06564">
    <property type="entry name" value="GH20_DspB_LnbB-like"/>
    <property type="match status" value="1"/>
</dbReference>
<evidence type="ECO:0000259" key="8">
    <source>
        <dbReference type="Pfam" id="PF02838"/>
    </source>
</evidence>
<dbReference type="InterPro" id="IPR017853">
    <property type="entry name" value="GH"/>
</dbReference>
<evidence type="ECO:0000313" key="9">
    <source>
        <dbReference type="EMBL" id="KAF2265553.1"/>
    </source>
</evidence>
<dbReference type="InterPro" id="IPR052764">
    <property type="entry name" value="GH20_Enzymes"/>
</dbReference>
<reference evidence="10" key="1">
    <citation type="journal article" date="2020" name="Stud. Mycol.">
        <title>101 Dothideomycetes genomes: A test case for predicting lifestyles and emergence of pathogens.</title>
        <authorList>
            <person name="Haridas S."/>
            <person name="Albert R."/>
            <person name="Binder M."/>
            <person name="Bloem J."/>
            <person name="LaButti K."/>
            <person name="Salamov A."/>
            <person name="Andreopoulos B."/>
            <person name="Baker S."/>
            <person name="Barry K."/>
            <person name="Bills G."/>
            <person name="Bluhm B."/>
            <person name="Cannon C."/>
            <person name="Castanera R."/>
            <person name="Culley D."/>
            <person name="Daum C."/>
            <person name="Ezra D."/>
            <person name="Gonzalez J."/>
            <person name="Henrissat B."/>
            <person name="Kuo A."/>
            <person name="Liang C."/>
            <person name="Lipzen A."/>
            <person name="Lutzoni F."/>
            <person name="Magnuson J."/>
            <person name="Mondo S."/>
            <person name="Nolan M."/>
            <person name="Ohm R."/>
            <person name="Pangilinan J."/>
            <person name="Park H.-J."/>
            <person name="Ramirez L."/>
            <person name="Alfaro M."/>
            <person name="Sun H."/>
            <person name="Tritt A."/>
            <person name="Yoshinaga Y."/>
            <person name="Zwiers L.-H."/>
            <person name="Turgeon B."/>
            <person name="Goodwin S."/>
            <person name="Spatafora J."/>
            <person name="Crous P."/>
            <person name="Grigoriev I."/>
        </authorList>
    </citation>
    <scope>NUCLEOTIDE SEQUENCE [LARGE SCALE GENOMIC DNA]</scope>
    <source>
        <strain evidence="10">CBS 304.66</strain>
    </source>
</reference>
<accession>A0A9P4KBE3</accession>
<dbReference type="EC" id="3.2.1.52" evidence="3"/>
<feature type="active site" description="Proton donor" evidence="6">
    <location>
        <position position="334"/>
    </location>
</feature>
<dbReference type="PRINTS" id="PR00738">
    <property type="entry name" value="GLHYDRLASE20"/>
</dbReference>
<keyword evidence="10" id="KW-1185">Reference proteome</keyword>
<dbReference type="InterPro" id="IPR025705">
    <property type="entry name" value="Beta_hexosaminidase_sua/sub"/>
</dbReference>
<dbReference type="PANTHER" id="PTHR43678">
    <property type="entry name" value="PUTATIVE (AFU_ORTHOLOGUE AFUA_2G00640)-RELATED"/>
    <property type="match status" value="1"/>
</dbReference>
<evidence type="ECO:0000256" key="4">
    <source>
        <dbReference type="ARBA" id="ARBA00022801"/>
    </source>
</evidence>
<comment type="similarity">
    <text evidence="2">Belongs to the glycosyl hydrolase 20 family.</text>
</comment>
<evidence type="ECO:0000259" key="7">
    <source>
        <dbReference type="Pfam" id="PF00728"/>
    </source>
</evidence>
<sequence length="722" mass="81211">MAFNSWGWYAQSSPIHNLLMPLTARLLGIPTLPFTAADGQFRLRDTSSIVVDVRFAKSVNNAGETLVPPTLEDFARTFARDLVEVGVETPVRLSENPENRSLFLTLTNTSDYRDAAGRPSSEGYTLTVSSSGINITGASPLGVWWGTRTILQQAILFKGLIPWGVSKDTPGWGTRGMMLDVGRHYYPPSFLVEMCAYMSFFKQNTFHLHLSDNLYNNVRRYDHRLSLELYARFRLWSDSDDVAGLNKHKNESYTRAQFDHIQYACAARGVTIIPEIEALGHALVFVQWKPELGLSDDLSLLNISNPATIPTMRKVWTTFLPWFHSKIVHIGADEYTAEVNDYNAFVNAMADHIHTESNKSTRIWGTFPPNYIQPGYINIYQNVSIQHWEFFEGNPLNDYIRNNYTVLNSDDTFYVVNKWSGSYPQEVNIARTFNGDPSGKEPWYPHIFDTQRTYNNPPRDEPLVLGEVAPLWNDYGPNSSVYSEAYYAWREGIPALADKQWGGDLTMSEFNTVLKVLHPIIPDQNLERRIPSRSPTILDYSLDRSSVVQVNRLGKILDLSGNGHDGWSNCSTTSNDSIAINSSCMLTTPLSSKGRDYTLSLGLLLRNLDNPTNSTILSGADSSLMLTPSITLFASGEYFRLRSTLPKNQRVELSIIARGRQTFAKINDGQEEEFLTKMGVNGERFEWGPMAIEAPLKEMGGKGCGWSGEIWSFKLTNVTGQA</sequence>
<proteinExistence type="inferred from homology"/>
<keyword evidence="4 9" id="KW-0378">Hydrolase</keyword>
<evidence type="ECO:0000256" key="6">
    <source>
        <dbReference type="PIRSR" id="PIRSR625705-1"/>
    </source>
</evidence>
<evidence type="ECO:0000256" key="2">
    <source>
        <dbReference type="ARBA" id="ARBA00006285"/>
    </source>
</evidence>
<evidence type="ECO:0000256" key="5">
    <source>
        <dbReference type="ARBA" id="ARBA00023295"/>
    </source>
</evidence>
<keyword evidence="5" id="KW-0326">Glycosidase</keyword>
<evidence type="ECO:0000313" key="10">
    <source>
        <dbReference type="Proteomes" id="UP000800093"/>
    </source>
</evidence>
<dbReference type="SUPFAM" id="SSF55545">
    <property type="entry name" value="beta-N-acetylhexosaminidase-like domain"/>
    <property type="match status" value="1"/>
</dbReference>
<dbReference type="AlphaFoldDB" id="A0A9P4KBE3"/>
<dbReference type="Pfam" id="PF00728">
    <property type="entry name" value="Glyco_hydro_20"/>
    <property type="match status" value="1"/>
</dbReference>
<protein>
    <recommendedName>
        <fullName evidence="3">beta-N-acetylhexosaminidase</fullName>
        <ecNumber evidence="3">3.2.1.52</ecNumber>
    </recommendedName>
</protein>